<reference evidence="1 2" key="1">
    <citation type="journal article" date="2021" name="Plant Biotechnol. J.">
        <title>Multi-omics assisted identification of the key and species-specific regulatory components of drought-tolerant mechanisms in Gossypium stocksii.</title>
        <authorList>
            <person name="Yu D."/>
            <person name="Ke L."/>
            <person name="Zhang D."/>
            <person name="Wu Y."/>
            <person name="Sun Y."/>
            <person name="Mei J."/>
            <person name="Sun J."/>
            <person name="Sun Y."/>
        </authorList>
    </citation>
    <scope>NUCLEOTIDE SEQUENCE [LARGE SCALE GENOMIC DNA]</scope>
    <source>
        <strain evidence="2">cv. E1</strain>
        <tissue evidence="1">Leaf</tissue>
    </source>
</reference>
<evidence type="ECO:0000313" key="2">
    <source>
        <dbReference type="Proteomes" id="UP000828251"/>
    </source>
</evidence>
<comment type="caution">
    <text evidence="1">The sequence shown here is derived from an EMBL/GenBank/DDBJ whole genome shotgun (WGS) entry which is preliminary data.</text>
</comment>
<sequence length="232" mass="26390">MLFQRKETCSFDLLRYNFKEIKTGWCPRSASLQLQEDKICYLQPALLQTQGGKAGDFNMLHCNFRKTRFVVFSLLHCKLRDVRLVSSIRFTANLGRQDLLSSVCSTANSGMPDWYLRSACCKLKKTRSAIFSMLHYKLKDARLVSSIRFAANSGRQDLLSSVYSTANSGMSDWYLRSALLQTQKDKICNLQSAPLQTQGCQTGIFDPLHCKLRKTRSVNSPMLLHYPLGPIL</sequence>
<gene>
    <name evidence="1" type="ORF">J1N35_005819</name>
</gene>
<accession>A0A9D4AIZ1</accession>
<evidence type="ECO:0000313" key="1">
    <source>
        <dbReference type="EMBL" id="KAH1122659.1"/>
    </source>
</evidence>
<dbReference type="Proteomes" id="UP000828251">
    <property type="component" value="Unassembled WGS sequence"/>
</dbReference>
<proteinExistence type="predicted"/>
<organism evidence="1 2">
    <name type="scientific">Gossypium stocksii</name>
    <dbReference type="NCBI Taxonomy" id="47602"/>
    <lineage>
        <taxon>Eukaryota</taxon>
        <taxon>Viridiplantae</taxon>
        <taxon>Streptophyta</taxon>
        <taxon>Embryophyta</taxon>
        <taxon>Tracheophyta</taxon>
        <taxon>Spermatophyta</taxon>
        <taxon>Magnoliopsida</taxon>
        <taxon>eudicotyledons</taxon>
        <taxon>Gunneridae</taxon>
        <taxon>Pentapetalae</taxon>
        <taxon>rosids</taxon>
        <taxon>malvids</taxon>
        <taxon>Malvales</taxon>
        <taxon>Malvaceae</taxon>
        <taxon>Malvoideae</taxon>
        <taxon>Gossypium</taxon>
    </lineage>
</organism>
<protein>
    <submittedName>
        <fullName evidence="1">Uncharacterized protein</fullName>
    </submittedName>
</protein>
<keyword evidence="2" id="KW-1185">Reference proteome</keyword>
<dbReference type="EMBL" id="JAIQCV010000002">
    <property type="protein sequence ID" value="KAH1122659.1"/>
    <property type="molecule type" value="Genomic_DNA"/>
</dbReference>
<dbReference type="AlphaFoldDB" id="A0A9D4AIZ1"/>
<name>A0A9D4AIZ1_9ROSI</name>